<evidence type="ECO:0000313" key="1">
    <source>
        <dbReference type="EMBL" id="KJE96829.1"/>
    </source>
</evidence>
<sequence>MAEDTRRPVRRPQRLAQAPKPNASLYVGYVEDDESVDSIMRKFSELEKIERKAKRQQDKCTPSSSTALSGTVVAVADAAVPVTEQGLATSSAAPCVMPVPSLSEQCRQTDCAKSSRQNTRG</sequence>
<dbReference type="STRING" id="595528.A0A0D2X4X7"/>
<evidence type="ECO:0000313" key="2">
    <source>
        <dbReference type="Proteomes" id="UP000008743"/>
    </source>
</evidence>
<dbReference type="AlphaFoldDB" id="A0A0D2X4X7"/>
<name>A0A0D2X4X7_CAPO3</name>
<dbReference type="InParanoid" id="A0A0D2X4X7"/>
<keyword evidence="2" id="KW-1185">Reference proteome</keyword>
<protein>
    <submittedName>
        <fullName evidence="1">Uncharacterized protein</fullName>
    </submittedName>
</protein>
<dbReference type="Proteomes" id="UP000008743">
    <property type="component" value="Unassembled WGS sequence"/>
</dbReference>
<dbReference type="EMBL" id="KE346372">
    <property type="protein sequence ID" value="KJE96829.1"/>
    <property type="molecule type" value="Genomic_DNA"/>
</dbReference>
<dbReference type="RefSeq" id="XP_004343815.1">
    <property type="nucleotide sequence ID" value="XM_004343765.1"/>
</dbReference>
<proteinExistence type="predicted"/>
<gene>
    <name evidence="1" type="ORF">CAOG_007091</name>
</gene>
<dbReference type="OrthoDB" id="426718at2759"/>
<reference evidence="2" key="1">
    <citation type="submission" date="2011-02" db="EMBL/GenBank/DDBJ databases">
        <title>The Genome Sequence of Capsaspora owczarzaki ATCC 30864.</title>
        <authorList>
            <person name="Russ C."/>
            <person name="Cuomo C."/>
            <person name="Burger G."/>
            <person name="Gray M.W."/>
            <person name="Holland P.W.H."/>
            <person name="King N."/>
            <person name="Lang F.B.F."/>
            <person name="Roger A.J."/>
            <person name="Ruiz-Trillo I."/>
            <person name="Young S.K."/>
            <person name="Zeng Q."/>
            <person name="Gargeya S."/>
            <person name="Alvarado L."/>
            <person name="Berlin A."/>
            <person name="Chapman S.B."/>
            <person name="Chen Z."/>
            <person name="Freedman E."/>
            <person name="Gellesch M."/>
            <person name="Goldberg J."/>
            <person name="Griggs A."/>
            <person name="Gujja S."/>
            <person name="Heilman E."/>
            <person name="Heiman D."/>
            <person name="Howarth C."/>
            <person name="Mehta T."/>
            <person name="Neiman D."/>
            <person name="Pearson M."/>
            <person name="Roberts A."/>
            <person name="Saif S."/>
            <person name="Shea T."/>
            <person name="Shenoy N."/>
            <person name="Sisk P."/>
            <person name="Stolte C."/>
            <person name="Sykes S."/>
            <person name="White J."/>
            <person name="Yandava C."/>
            <person name="Haas B."/>
            <person name="Nusbaum C."/>
            <person name="Birren B."/>
        </authorList>
    </citation>
    <scope>NUCLEOTIDE SEQUENCE</scope>
    <source>
        <strain evidence="2">ATCC 30864</strain>
    </source>
</reference>
<organism evidence="1 2">
    <name type="scientific">Capsaspora owczarzaki (strain ATCC 30864)</name>
    <dbReference type="NCBI Taxonomy" id="595528"/>
    <lineage>
        <taxon>Eukaryota</taxon>
        <taxon>Filasterea</taxon>
        <taxon>Capsaspora</taxon>
    </lineage>
</organism>
<accession>A0A0D2X4X7</accession>